<dbReference type="PANTHER" id="PTHR30624:SF4">
    <property type="entry name" value="METALLOPROTEASE TLDD"/>
    <property type="match status" value="1"/>
</dbReference>
<dbReference type="PATRIC" id="fig|932677.3.peg.2185"/>
<comment type="similarity">
    <text evidence="2">Belongs to the peptidase U62 family.</text>
</comment>
<dbReference type="GO" id="GO:0005829">
    <property type="term" value="C:cytosol"/>
    <property type="evidence" value="ECO:0007669"/>
    <property type="project" value="TreeGrafter"/>
</dbReference>
<dbReference type="RefSeq" id="WP_014594139.1">
    <property type="nucleotide sequence ID" value="NC_017531.2"/>
</dbReference>
<dbReference type="InterPro" id="IPR025502">
    <property type="entry name" value="TldD"/>
</dbReference>
<dbReference type="GO" id="GO:0008237">
    <property type="term" value="F:metallopeptidase activity"/>
    <property type="evidence" value="ECO:0007669"/>
    <property type="project" value="UniProtKB-KW"/>
</dbReference>
<evidence type="ECO:0000259" key="6">
    <source>
        <dbReference type="Pfam" id="PF01523"/>
    </source>
</evidence>
<dbReference type="InterPro" id="IPR051463">
    <property type="entry name" value="Peptidase_U62_metallo"/>
</dbReference>
<dbReference type="KEGG" id="paj:PAJ_1877"/>
<dbReference type="SUPFAM" id="SSF111283">
    <property type="entry name" value="Putative modulator of DNA gyrase, PmbA/TldD"/>
    <property type="match status" value="1"/>
</dbReference>
<evidence type="ECO:0000256" key="1">
    <source>
        <dbReference type="ARBA" id="ARBA00002796"/>
    </source>
</evidence>
<dbReference type="PIRSF" id="PIRSF004919">
    <property type="entry name" value="TldD"/>
    <property type="match status" value="1"/>
</dbReference>
<comment type="function">
    <text evidence="1">Probable metalloprotease.</text>
</comment>
<keyword evidence="5" id="KW-0482">Metalloprotease</keyword>
<evidence type="ECO:0000256" key="5">
    <source>
        <dbReference type="ARBA" id="ARBA00023049"/>
    </source>
</evidence>
<dbReference type="eggNOG" id="COG0312">
    <property type="taxonomic scope" value="Bacteria"/>
</dbReference>
<accession>A0A0H3L274</accession>
<protein>
    <submittedName>
        <fullName evidence="9">Protein TldD</fullName>
    </submittedName>
</protein>
<evidence type="ECO:0000313" key="9">
    <source>
        <dbReference type="EMBL" id="BAK11957.1"/>
    </source>
</evidence>
<sequence length="485" mass="52954">MSQTGTTTRLVQAKQQLLEPYGLSDALLQDIMGRILVHRVDYADLYVQSLRHESWAMENGVVNFGSFDVDQGFGLRAVEYDQTAFAYSQHLDLKHLREAARSVRTIAKHCCLALPEPVKARPESMHIGSRDPLVAWEAAEKISLLEKINQMTRALDPRVIQVTASLRLSHSVNYVLRHDFYQAADIRPMLLLQVSVIVEQRGVRESATTGIGGRGDFNMFNDQVLQQTLRTMVDSALINLEAVAAPSGGMPVVIAAGWPGMLLHEAMGHGFEGDYNRLGTSVYAGRIGERVAPPGVNIVDDGTLHGRRGSLNTDDEGHPTQCTSLIEDGILQGYMHDSLSARLMKLPPTGNGRRQSYAYLPMPRMTNTFMRNGQYEPEEIIASVKRGLYLANLGSGQVDIVSGQYSFQSALAYLIEDGKITTPVKGATLTGKGPETLQQISMVGNDLALDRGVATCGKSGQNVPVGVGQPTLKVDNLIVGGTRQR</sequence>
<organism evidence="9 10">
    <name type="scientific">Pantoea ananatis (strain AJ13355)</name>
    <dbReference type="NCBI Taxonomy" id="932677"/>
    <lineage>
        <taxon>Bacteria</taxon>
        <taxon>Pseudomonadati</taxon>
        <taxon>Pseudomonadota</taxon>
        <taxon>Gammaproteobacteria</taxon>
        <taxon>Enterobacterales</taxon>
        <taxon>Erwiniaceae</taxon>
        <taxon>Pantoea</taxon>
    </lineage>
</organism>
<dbReference type="InterPro" id="IPR002510">
    <property type="entry name" value="Metalloprtase-TldD/E_N"/>
</dbReference>
<dbReference type="Gene3D" id="3.30.2290.10">
    <property type="entry name" value="PmbA/TldD superfamily"/>
    <property type="match status" value="1"/>
</dbReference>
<proteinExistence type="inferred from homology"/>
<dbReference type="InterPro" id="IPR045569">
    <property type="entry name" value="Metalloprtase-TldD/E_C"/>
</dbReference>
<evidence type="ECO:0000259" key="7">
    <source>
        <dbReference type="Pfam" id="PF19289"/>
    </source>
</evidence>
<dbReference type="AlphaFoldDB" id="A0A0H3L274"/>
<dbReference type="InterPro" id="IPR035068">
    <property type="entry name" value="TldD/PmbA_N"/>
</dbReference>
<reference evidence="10" key="1">
    <citation type="journal article" date="2012" name="Appl. Microbiol. Biotechnol.">
        <title>The complete genome sequence of Pantoea ananatis AJ13355, an organism with great biotechnological potential.</title>
        <authorList>
            <person name="Hara Y."/>
            <person name="Kadotani N."/>
            <person name="Izui H."/>
            <person name="Katashkina J.I."/>
            <person name="Kuvaeva T.M."/>
            <person name="Andreeva I.G."/>
            <person name="Golubeva L.I."/>
            <person name="Malko D.B."/>
            <person name="Makeev V.J."/>
            <person name="Mashko S.V."/>
            <person name="Kozlov Y.I."/>
        </authorList>
    </citation>
    <scope>NUCLEOTIDE SEQUENCE [LARGE SCALE GENOMIC DNA]</scope>
    <source>
        <strain evidence="10">AJ13355</strain>
    </source>
</reference>
<evidence type="ECO:0000259" key="8">
    <source>
        <dbReference type="Pfam" id="PF19290"/>
    </source>
</evidence>
<feature type="domain" description="Metalloprotease TldD/E C-terminal" evidence="7">
    <location>
        <begin position="247"/>
        <end position="481"/>
    </location>
</feature>
<evidence type="ECO:0000256" key="4">
    <source>
        <dbReference type="ARBA" id="ARBA00022801"/>
    </source>
</evidence>
<feature type="domain" description="Metalloprotease TldD/E central" evidence="8">
    <location>
        <begin position="135"/>
        <end position="240"/>
    </location>
</feature>
<dbReference type="OrthoDB" id="9803213at2"/>
<dbReference type="EMBL" id="AP012032">
    <property type="protein sequence ID" value="BAK11957.1"/>
    <property type="molecule type" value="Genomic_DNA"/>
</dbReference>
<name>A0A0H3L274_PANAA</name>
<evidence type="ECO:0000313" key="10">
    <source>
        <dbReference type="Proteomes" id="UP000006690"/>
    </source>
</evidence>
<dbReference type="InterPro" id="IPR045570">
    <property type="entry name" value="Metalloprtase-TldD/E_cen_dom"/>
</dbReference>
<dbReference type="PANTHER" id="PTHR30624">
    <property type="entry name" value="UNCHARACTERIZED PROTEIN TLDD AND PMBA"/>
    <property type="match status" value="1"/>
</dbReference>
<dbReference type="Pfam" id="PF01523">
    <property type="entry name" value="PmbA_TldD_1st"/>
    <property type="match status" value="1"/>
</dbReference>
<keyword evidence="3" id="KW-0645">Protease</keyword>
<feature type="domain" description="Metalloprotease TldD/E N-terminal" evidence="6">
    <location>
        <begin position="43"/>
        <end position="107"/>
    </location>
</feature>
<dbReference type="Proteomes" id="UP000006690">
    <property type="component" value="Chromosome"/>
</dbReference>
<dbReference type="HOGENOM" id="CLU_026425_1_0_6"/>
<evidence type="ECO:0000256" key="3">
    <source>
        <dbReference type="ARBA" id="ARBA00022670"/>
    </source>
</evidence>
<gene>
    <name evidence="9" type="primary">tldD</name>
    <name evidence="9" type="ordered locus">PAJ_1877</name>
</gene>
<dbReference type="NCBIfam" id="NF008006">
    <property type="entry name" value="PRK10735.1"/>
    <property type="match status" value="1"/>
</dbReference>
<dbReference type="GO" id="GO:0006508">
    <property type="term" value="P:proteolysis"/>
    <property type="evidence" value="ECO:0007669"/>
    <property type="project" value="UniProtKB-KW"/>
</dbReference>
<keyword evidence="4" id="KW-0378">Hydrolase</keyword>
<dbReference type="InterPro" id="IPR036059">
    <property type="entry name" value="TldD/PmbA_sf"/>
</dbReference>
<dbReference type="Pfam" id="PF19289">
    <property type="entry name" value="PmbA_TldD_3rd"/>
    <property type="match status" value="1"/>
</dbReference>
<evidence type="ECO:0000256" key="2">
    <source>
        <dbReference type="ARBA" id="ARBA00005836"/>
    </source>
</evidence>
<dbReference type="Pfam" id="PF19290">
    <property type="entry name" value="PmbA_TldD_2nd"/>
    <property type="match status" value="1"/>
</dbReference>